<proteinExistence type="inferred from homology"/>
<dbReference type="PANTHER" id="PTHR30468:SF1">
    <property type="entry name" value="ALPHA-KETOGLUTARATE-DEPENDENT SULFONATE DIOXYGENASE"/>
    <property type="match status" value="1"/>
</dbReference>
<gene>
    <name evidence="6" type="ORF">KQ910_16395</name>
</gene>
<dbReference type="RefSeq" id="WP_216962460.1">
    <property type="nucleotide sequence ID" value="NZ_JAHOPB010000001.1"/>
</dbReference>
<reference evidence="6 7" key="1">
    <citation type="submission" date="2021-06" db="EMBL/GenBank/DDBJ databases">
        <authorList>
            <person name="Lee D.H."/>
        </authorList>
    </citation>
    <scope>NUCLEOTIDE SEQUENCE [LARGE SCALE GENOMIC DNA]</scope>
    <source>
        <strain evidence="6 7">MMS21-HV4-11</strain>
    </source>
</reference>
<evidence type="ECO:0000259" key="5">
    <source>
        <dbReference type="Pfam" id="PF02668"/>
    </source>
</evidence>
<keyword evidence="3 6" id="KW-0223">Dioxygenase</keyword>
<accession>A0ABS6IQ90</accession>
<dbReference type="GO" id="GO:0051213">
    <property type="term" value="F:dioxygenase activity"/>
    <property type="evidence" value="ECO:0007669"/>
    <property type="project" value="UniProtKB-KW"/>
</dbReference>
<dbReference type="Pfam" id="PF02668">
    <property type="entry name" value="TauD"/>
    <property type="match status" value="1"/>
</dbReference>
<dbReference type="InterPro" id="IPR051323">
    <property type="entry name" value="AtsK-like"/>
</dbReference>
<keyword evidence="3 6" id="KW-0560">Oxidoreductase</keyword>
<name>A0ABS6IQ90_9HYPH</name>
<keyword evidence="2" id="KW-0479">Metal-binding</keyword>
<comment type="similarity">
    <text evidence="1">Belongs to the TfdA dioxygenase family.</text>
</comment>
<organism evidence="6 7">
    <name type="scientific">Reyranella humidisoli</name>
    <dbReference type="NCBI Taxonomy" id="2849149"/>
    <lineage>
        <taxon>Bacteria</taxon>
        <taxon>Pseudomonadati</taxon>
        <taxon>Pseudomonadota</taxon>
        <taxon>Alphaproteobacteria</taxon>
        <taxon>Hyphomicrobiales</taxon>
        <taxon>Reyranellaceae</taxon>
        <taxon>Reyranella</taxon>
    </lineage>
</organism>
<evidence type="ECO:0000313" key="7">
    <source>
        <dbReference type="Proteomes" id="UP000727907"/>
    </source>
</evidence>
<evidence type="ECO:0000256" key="1">
    <source>
        <dbReference type="ARBA" id="ARBA00005896"/>
    </source>
</evidence>
<keyword evidence="4" id="KW-0408">Iron</keyword>
<evidence type="ECO:0000256" key="4">
    <source>
        <dbReference type="ARBA" id="ARBA00023004"/>
    </source>
</evidence>
<evidence type="ECO:0000313" key="6">
    <source>
        <dbReference type="EMBL" id="MBU8875355.1"/>
    </source>
</evidence>
<sequence>MNFQTEKLGPHMAAAVSGIDLNTPADEATQATLTSVLHDNLVICIRGQTLAPPAFLAAMSRFGTPMLRKQLARTAECAEVNIISSEDRDVLGDGKKIVNGANWHTDDSFMRAPCSLTMLYGVEVPSRGGDTQFTNMYDAYADLPAATKARIDPLKVIHKYHSSRKLSRISTRPADEMAAMPEATHPLVRTHPETGRKSLYLNPNRMEQIVGLGRAESDALLDELIAHATQPKYEYRHAWRQGDIVIWDNRCTMHKANADYPEGERRLMHRVIVAGTEPF</sequence>
<dbReference type="InterPro" id="IPR003819">
    <property type="entry name" value="TauD/TfdA-like"/>
</dbReference>
<keyword evidence="7" id="KW-1185">Reference proteome</keyword>
<evidence type="ECO:0000256" key="2">
    <source>
        <dbReference type="ARBA" id="ARBA00022723"/>
    </source>
</evidence>
<dbReference type="PANTHER" id="PTHR30468">
    <property type="entry name" value="ALPHA-KETOGLUTARATE-DEPENDENT SULFONATE DIOXYGENASE"/>
    <property type="match status" value="1"/>
</dbReference>
<dbReference type="Proteomes" id="UP000727907">
    <property type="component" value="Unassembled WGS sequence"/>
</dbReference>
<comment type="caution">
    <text evidence="6">The sequence shown here is derived from an EMBL/GenBank/DDBJ whole genome shotgun (WGS) entry which is preliminary data.</text>
</comment>
<protein>
    <submittedName>
        <fullName evidence="6">TauD/TfdA family dioxygenase</fullName>
    </submittedName>
</protein>
<feature type="domain" description="TauD/TfdA-like" evidence="5">
    <location>
        <begin position="5"/>
        <end position="271"/>
    </location>
</feature>
<dbReference type="EMBL" id="JAHOPB010000001">
    <property type="protein sequence ID" value="MBU8875355.1"/>
    <property type="molecule type" value="Genomic_DNA"/>
</dbReference>
<evidence type="ECO:0000256" key="3">
    <source>
        <dbReference type="ARBA" id="ARBA00022964"/>
    </source>
</evidence>